<dbReference type="Proteomes" id="UP001163046">
    <property type="component" value="Unassembled WGS sequence"/>
</dbReference>
<accession>A0A9X0D701</accession>
<feature type="transmembrane region" description="Helical" evidence="1">
    <location>
        <begin position="162"/>
        <end position="182"/>
    </location>
</feature>
<dbReference type="EMBL" id="MU825448">
    <property type="protein sequence ID" value="KAJ7388856.1"/>
    <property type="molecule type" value="Genomic_DNA"/>
</dbReference>
<dbReference type="PANTHER" id="PTHR31735">
    <property type="entry name" value="VACUOLAR MEMBRANE PROTEIN YPL162C"/>
    <property type="match status" value="1"/>
</dbReference>
<evidence type="ECO:0000313" key="2">
    <source>
        <dbReference type="EMBL" id="KAJ7388856.1"/>
    </source>
</evidence>
<evidence type="ECO:0000256" key="1">
    <source>
        <dbReference type="SAM" id="Phobius"/>
    </source>
</evidence>
<name>A0A9X0D701_9CNID</name>
<evidence type="ECO:0000313" key="3">
    <source>
        <dbReference type="Proteomes" id="UP001163046"/>
    </source>
</evidence>
<reference evidence="2" key="1">
    <citation type="submission" date="2023-01" db="EMBL/GenBank/DDBJ databases">
        <title>Genome assembly of the deep-sea coral Lophelia pertusa.</title>
        <authorList>
            <person name="Herrera S."/>
            <person name="Cordes E."/>
        </authorList>
    </citation>
    <scope>NUCLEOTIDE SEQUENCE</scope>
    <source>
        <strain evidence="2">USNM1676648</strain>
        <tissue evidence="2">Polyp</tissue>
    </source>
</reference>
<dbReference type="PANTHER" id="PTHR31735:SF1">
    <property type="entry name" value="VACUOLAR MEMBRANE PROTEIN YPL162C"/>
    <property type="match status" value="1"/>
</dbReference>
<organism evidence="2 3">
    <name type="scientific">Desmophyllum pertusum</name>
    <dbReference type="NCBI Taxonomy" id="174260"/>
    <lineage>
        <taxon>Eukaryota</taxon>
        <taxon>Metazoa</taxon>
        <taxon>Cnidaria</taxon>
        <taxon>Anthozoa</taxon>
        <taxon>Hexacorallia</taxon>
        <taxon>Scleractinia</taxon>
        <taxon>Caryophylliina</taxon>
        <taxon>Caryophylliidae</taxon>
        <taxon>Desmophyllum</taxon>
    </lineage>
</organism>
<keyword evidence="1" id="KW-0472">Membrane</keyword>
<comment type="caution">
    <text evidence="2">The sequence shown here is derived from an EMBL/GenBank/DDBJ whole genome shotgun (WGS) entry which is preliminary data.</text>
</comment>
<dbReference type="GO" id="GO:0016020">
    <property type="term" value="C:membrane"/>
    <property type="evidence" value="ECO:0007669"/>
    <property type="project" value="TreeGrafter"/>
</dbReference>
<gene>
    <name evidence="2" type="ORF">OS493_035194</name>
</gene>
<dbReference type="OrthoDB" id="431202at2759"/>
<proteinExistence type="predicted"/>
<protein>
    <submittedName>
        <fullName evidence="2">Uncharacterized protein</fullName>
    </submittedName>
</protein>
<keyword evidence="3" id="KW-1185">Reference proteome</keyword>
<dbReference type="InterPro" id="IPR022127">
    <property type="entry name" value="STIMATE/YPL162C"/>
</dbReference>
<dbReference type="Pfam" id="PF12400">
    <property type="entry name" value="STIMATE"/>
    <property type="match status" value="1"/>
</dbReference>
<dbReference type="AlphaFoldDB" id="A0A9X0D701"/>
<keyword evidence="1" id="KW-1133">Transmembrane helix</keyword>
<keyword evidence="1" id="KW-0812">Transmembrane</keyword>
<feature type="transmembrane region" description="Helical" evidence="1">
    <location>
        <begin position="83"/>
        <end position="100"/>
    </location>
</feature>
<feature type="transmembrane region" description="Helical" evidence="1">
    <location>
        <begin position="106"/>
        <end position="127"/>
    </location>
</feature>
<sequence length="226" mass="25655">MNLSSSSAASVSGSNYDLSLHSTEMTEMASREKNCQLNDHFGLLVQGILAAVAFSTLILKRLREPLSERRPVLIWFFDTSKQAVGAMLVHFANIFLAGLFKGDPCTWYLINFLLDSTLGLVVIYLCLQFMQVVVRIYEWDSLRFGEYGNPPQCKAWAGQCALYLWAVIIEKATITLLVQLHFWKQVREFILLPVKNYPKVELAISMLIIPFVFNIIHSDLDSQSIN</sequence>
<feature type="transmembrane region" description="Helical" evidence="1">
    <location>
        <begin position="41"/>
        <end position="62"/>
    </location>
</feature>